<dbReference type="PROSITE" id="PS51257">
    <property type="entry name" value="PROKAR_LIPOPROTEIN"/>
    <property type="match status" value="1"/>
</dbReference>
<evidence type="ECO:0000313" key="3">
    <source>
        <dbReference type="EMBL" id="AET57438.1"/>
    </source>
</evidence>
<gene>
    <name evidence="3" type="ordered locus">HPL003_03290</name>
</gene>
<dbReference type="GO" id="GO:0071949">
    <property type="term" value="F:FAD binding"/>
    <property type="evidence" value="ECO:0007669"/>
    <property type="project" value="InterPro"/>
</dbReference>
<dbReference type="OrthoDB" id="9806565at2"/>
<evidence type="ECO:0000259" key="2">
    <source>
        <dbReference type="Pfam" id="PF01494"/>
    </source>
</evidence>
<dbReference type="InterPro" id="IPR036188">
    <property type="entry name" value="FAD/NAD-bd_sf"/>
</dbReference>
<dbReference type="PRINTS" id="PR00420">
    <property type="entry name" value="RNGMNOXGNASE"/>
</dbReference>
<accession>G7W3H5</accession>
<dbReference type="KEGG" id="pta:HPL003_03290"/>
<name>G7W3H5_PAETH</name>
<dbReference type="STRING" id="985665.HPL003_03290"/>
<dbReference type="SUPFAM" id="SSF51905">
    <property type="entry name" value="FAD/NAD(P)-binding domain"/>
    <property type="match status" value="1"/>
</dbReference>
<proteinExistence type="predicted"/>
<feature type="domain" description="FAD-binding" evidence="2">
    <location>
        <begin position="4"/>
        <end position="346"/>
    </location>
</feature>
<organism evidence="3 4">
    <name type="scientific">Paenibacillus terrae (strain HPL-003)</name>
    <dbReference type="NCBI Taxonomy" id="985665"/>
    <lineage>
        <taxon>Bacteria</taxon>
        <taxon>Bacillati</taxon>
        <taxon>Bacillota</taxon>
        <taxon>Bacilli</taxon>
        <taxon>Bacillales</taxon>
        <taxon>Paenibacillaceae</taxon>
        <taxon>Paenibacillus</taxon>
    </lineage>
</organism>
<dbReference type="Proteomes" id="UP000005876">
    <property type="component" value="Chromosome"/>
</dbReference>
<dbReference type="Gene3D" id="3.50.50.60">
    <property type="entry name" value="FAD/NAD(P)-binding domain"/>
    <property type="match status" value="2"/>
</dbReference>
<dbReference type="InterPro" id="IPR002938">
    <property type="entry name" value="FAD-bd"/>
</dbReference>
<dbReference type="HOGENOM" id="CLU_033626_1_1_9"/>
<reference evidence="4" key="1">
    <citation type="submission" date="2011-11" db="EMBL/GenBank/DDBJ databases">
        <title>Complete sequence of Paenibacillus terrae HPL-003.</title>
        <authorList>
            <person name="Shin S.H."/>
            <person name="Kim S."/>
            <person name="Kim J.Y."/>
        </authorList>
    </citation>
    <scope>NUCLEOTIDE SEQUENCE [LARGE SCALE GENOMIC DNA]</scope>
    <source>
        <strain evidence="4">HPL-003</strain>
    </source>
</reference>
<dbReference type="AlphaFoldDB" id="G7W3H5"/>
<reference key="2">
    <citation type="submission" date="2011-11" db="EMBL/GenBank/DDBJ databases">
        <authorList>
            <person name="Shin S.H."/>
            <person name="Kim S."/>
            <person name="Kim J.Y."/>
        </authorList>
    </citation>
    <scope>NUCLEOTIDE SEQUENCE</scope>
    <source>
        <strain>HPL-003</strain>
    </source>
</reference>
<sequence>MKLECEVCIVGGGPAGALLSCLLAEQGVSTILVERQSVAGKAFRGEILNDEGQQVIQKHKLLEQIHEDYVLASTRIEYWKHQQQVKTVESAVGNVGVHIPQPHFLDALLKQASTYESFRYLAGTTVTALEGDSEQGYTGLTACDKNGDEVTIHSSVIVGADGRYSTVRKLAQMPVTNIRHGYDLLWAKITAPAGWEPVTRLALVNGRQLSLFSQAEGYIQIGWNVEEGSFPTLFKQSFEPFIQLLAEAFPDLEHNVYDRIHSWKDFVPLDIFSSRSETWSQNGLVLIGDAAHTMTPTGAFGLNAALKDADVLASELLRMRQEGGYTAAGLKAFEDERRQTVTELQERQLTMESTFHEHFLQVRILQKSNKRLPINNI</sequence>
<dbReference type="RefSeq" id="WP_014278219.1">
    <property type="nucleotide sequence ID" value="NC_016641.1"/>
</dbReference>
<dbReference type="Pfam" id="PF01494">
    <property type="entry name" value="FAD_binding_3"/>
    <property type="match status" value="1"/>
</dbReference>
<reference evidence="3 4" key="3">
    <citation type="journal article" date="2012" name="J. Bacteriol.">
        <title>Genome Sequence of Paenibacillus terrae HPL-003, a Xylanase-Producing Bacterium Isolated from Soil Found in Forest Residue.</title>
        <authorList>
            <person name="Shin S.H."/>
            <person name="Kim S."/>
            <person name="Kim J.Y."/>
            <person name="Song H.Y."/>
            <person name="Cho S.J."/>
            <person name="Kim D.R."/>
            <person name="Lee K.I."/>
            <person name="Lim H.K."/>
            <person name="Park N.J."/>
            <person name="Hwang I.T."/>
            <person name="Yang K.S."/>
        </authorList>
    </citation>
    <scope>NUCLEOTIDE SEQUENCE [LARGE SCALE GENOMIC DNA]</scope>
    <source>
        <strain evidence="3 4">HPL-003</strain>
    </source>
</reference>
<dbReference type="GO" id="GO:0016491">
    <property type="term" value="F:oxidoreductase activity"/>
    <property type="evidence" value="ECO:0007669"/>
    <property type="project" value="UniProtKB-KW"/>
</dbReference>
<dbReference type="PANTHER" id="PTHR43476:SF5">
    <property type="entry name" value="FAD-DEPENDENT MONOOXYGENASE"/>
    <property type="match status" value="1"/>
</dbReference>
<dbReference type="eggNOG" id="COG0654">
    <property type="taxonomic scope" value="Bacteria"/>
</dbReference>
<dbReference type="InterPro" id="IPR050631">
    <property type="entry name" value="PheA/TfdB_FAD_monoxygenase"/>
</dbReference>
<dbReference type="PANTHER" id="PTHR43476">
    <property type="entry name" value="3-(3-HYDROXY-PHENYL)PROPIONATE/3-HYDROXYCINNAMIC ACID HYDROXYLASE"/>
    <property type="match status" value="1"/>
</dbReference>
<dbReference type="EMBL" id="CP003107">
    <property type="protein sequence ID" value="AET57438.1"/>
    <property type="molecule type" value="Genomic_DNA"/>
</dbReference>
<evidence type="ECO:0000313" key="4">
    <source>
        <dbReference type="Proteomes" id="UP000005876"/>
    </source>
</evidence>
<keyword evidence="1" id="KW-0560">Oxidoreductase</keyword>
<evidence type="ECO:0000256" key="1">
    <source>
        <dbReference type="ARBA" id="ARBA00023002"/>
    </source>
</evidence>
<protein>
    <submittedName>
        <fullName evidence="3">2-polyprenyl-6-methoxyphenol hydroxylase</fullName>
    </submittedName>
</protein>